<gene>
    <name evidence="2" type="ORF">OEZ60_02075</name>
</gene>
<feature type="signal peptide" evidence="1">
    <location>
        <begin position="1"/>
        <end position="25"/>
    </location>
</feature>
<dbReference type="PANTHER" id="PTHR35936:SF25">
    <property type="entry name" value="ABC TRANSPORTER SUBSTRATE-BINDING PROTEIN"/>
    <property type="match status" value="1"/>
</dbReference>
<evidence type="ECO:0000256" key="1">
    <source>
        <dbReference type="SAM" id="SignalP"/>
    </source>
</evidence>
<name>A0ABT2WYM3_9RHOB</name>
<accession>A0ABT2WYM3</accession>
<dbReference type="Gene3D" id="3.40.190.10">
    <property type="entry name" value="Periplasmic binding protein-like II"/>
    <property type="match status" value="2"/>
</dbReference>
<dbReference type="PANTHER" id="PTHR35936">
    <property type="entry name" value="MEMBRANE-BOUND LYTIC MUREIN TRANSGLYCOSYLASE F"/>
    <property type="match status" value="1"/>
</dbReference>
<sequence>MLLHRSRHFLSAAAVLFTLGSVTLASDSVTVTTLNWPPYTGEDLPQMGATTEVVREAFAAAGISTKVEVLPWKRAIDMAKNDAEAIAYFPGYHCRHVDGFVASEPIGNGPLGLAEHIDGPITWETVDDLGEQKLKIGTVLGYANTDEFDEKAGTGWIRALPAKDDLTNLKKLVRRRIDAAVIDKLVLSYLLATEAELKADAASIRFNEHPLEDKTLFLCFRDTEEGRTLRDKFNDGLRQIDADKIVDDYFKYQF</sequence>
<dbReference type="SUPFAM" id="SSF53850">
    <property type="entry name" value="Periplasmic binding protein-like II"/>
    <property type="match status" value="1"/>
</dbReference>
<proteinExistence type="predicted"/>
<reference evidence="2 3" key="1">
    <citation type="submission" date="2022-10" db="EMBL/GenBank/DDBJ databases">
        <title>Defluviimonas sp. nov., isolated from ocean surface sediments.</title>
        <authorList>
            <person name="He W."/>
            <person name="Wang L."/>
            <person name="Zhang D.-F."/>
        </authorList>
    </citation>
    <scope>NUCLEOTIDE SEQUENCE [LARGE SCALE GENOMIC DNA]</scope>
    <source>
        <strain evidence="2 3">WL0024</strain>
    </source>
</reference>
<dbReference type="RefSeq" id="WP_263332742.1">
    <property type="nucleotide sequence ID" value="NZ_JAOVQO010000002.1"/>
</dbReference>
<protein>
    <submittedName>
        <fullName evidence="2">Transporter substrate-binding domain-containing protein</fullName>
    </submittedName>
</protein>
<organism evidence="2 3">
    <name type="scientific">Albidovulum salinarum</name>
    <dbReference type="NCBI Taxonomy" id="2984153"/>
    <lineage>
        <taxon>Bacteria</taxon>
        <taxon>Pseudomonadati</taxon>
        <taxon>Pseudomonadota</taxon>
        <taxon>Alphaproteobacteria</taxon>
        <taxon>Rhodobacterales</taxon>
        <taxon>Paracoccaceae</taxon>
        <taxon>Albidovulum</taxon>
    </lineage>
</organism>
<dbReference type="EMBL" id="JAOVQO010000002">
    <property type="protein sequence ID" value="MCU9846782.1"/>
    <property type="molecule type" value="Genomic_DNA"/>
</dbReference>
<dbReference type="Proteomes" id="UP001209535">
    <property type="component" value="Unassembled WGS sequence"/>
</dbReference>
<keyword evidence="3" id="KW-1185">Reference proteome</keyword>
<feature type="chain" id="PRO_5046585615" evidence="1">
    <location>
        <begin position="26"/>
        <end position="254"/>
    </location>
</feature>
<evidence type="ECO:0000313" key="3">
    <source>
        <dbReference type="Proteomes" id="UP001209535"/>
    </source>
</evidence>
<comment type="caution">
    <text evidence="2">The sequence shown here is derived from an EMBL/GenBank/DDBJ whole genome shotgun (WGS) entry which is preliminary data.</text>
</comment>
<evidence type="ECO:0000313" key="2">
    <source>
        <dbReference type="EMBL" id="MCU9846782.1"/>
    </source>
</evidence>
<keyword evidence="1" id="KW-0732">Signal</keyword>